<dbReference type="Pfam" id="PF14560">
    <property type="entry name" value="Ubiquitin_2"/>
    <property type="match status" value="1"/>
</dbReference>
<protein>
    <submittedName>
        <fullName evidence="7">CAP Gly-rich domain-containing protein</fullName>
    </submittedName>
</protein>
<keyword evidence="2" id="KW-0963">Cytoplasm</keyword>
<dbReference type="OrthoDB" id="5295208at2759"/>
<evidence type="ECO:0000256" key="5">
    <source>
        <dbReference type="SAM" id="MobiDB-lite"/>
    </source>
</evidence>
<dbReference type="Pfam" id="PF01302">
    <property type="entry name" value="CAP_GLY"/>
    <property type="match status" value="1"/>
</dbReference>
<keyword evidence="8" id="KW-1185">Reference proteome</keyword>
<evidence type="ECO:0000313" key="8">
    <source>
        <dbReference type="Proteomes" id="UP000193986"/>
    </source>
</evidence>
<organism evidence="7 8">
    <name type="scientific">Naematelia encephala</name>
    <dbReference type="NCBI Taxonomy" id="71784"/>
    <lineage>
        <taxon>Eukaryota</taxon>
        <taxon>Fungi</taxon>
        <taxon>Dikarya</taxon>
        <taxon>Basidiomycota</taxon>
        <taxon>Agaricomycotina</taxon>
        <taxon>Tremellomycetes</taxon>
        <taxon>Tremellales</taxon>
        <taxon>Naemateliaceae</taxon>
        <taxon>Naematelia</taxon>
    </lineage>
</organism>
<evidence type="ECO:0000256" key="4">
    <source>
        <dbReference type="ARBA" id="ARBA00025779"/>
    </source>
</evidence>
<evidence type="ECO:0000256" key="3">
    <source>
        <dbReference type="ARBA" id="ARBA00023186"/>
    </source>
</evidence>
<dbReference type="SUPFAM" id="SSF74924">
    <property type="entry name" value="Cap-Gly domain"/>
    <property type="match status" value="1"/>
</dbReference>
<dbReference type="PANTHER" id="PTHR18916:SF85">
    <property type="entry name" value="TUBULIN-FOLDING COFACTOR B"/>
    <property type="match status" value="1"/>
</dbReference>
<dbReference type="PANTHER" id="PTHR18916">
    <property type="entry name" value="DYNACTIN 1-RELATED MICROTUBULE-BINDING"/>
    <property type="match status" value="1"/>
</dbReference>
<comment type="subcellular location">
    <subcellularLocation>
        <location evidence="1">Cytoplasm</location>
    </subcellularLocation>
</comment>
<dbReference type="SMART" id="SM01052">
    <property type="entry name" value="CAP_GLY"/>
    <property type="match status" value="1"/>
</dbReference>
<feature type="region of interest" description="Disordered" evidence="5">
    <location>
        <begin position="131"/>
        <end position="150"/>
    </location>
</feature>
<dbReference type="GO" id="GO:0035371">
    <property type="term" value="C:microtubule plus-end"/>
    <property type="evidence" value="ECO:0007669"/>
    <property type="project" value="TreeGrafter"/>
</dbReference>
<accession>A0A1Y2BGN7</accession>
<comment type="similarity">
    <text evidence="4">Belongs to the TBCB family.</text>
</comment>
<dbReference type="Gene3D" id="3.10.20.90">
    <property type="entry name" value="Phosphatidylinositol 3-kinase Catalytic Subunit, Chain A, domain 1"/>
    <property type="match status" value="1"/>
</dbReference>
<evidence type="ECO:0000256" key="1">
    <source>
        <dbReference type="ARBA" id="ARBA00004496"/>
    </source>
</evidence>
<reference evidence="7 8" key="1">
    <citation type="submission" date="2016-07" db="EMBL/GenBank/DDBJ databases">
        <title>Pervasive Adenine N6-methylation of Active Genes in Fungi.</title>
        <authorList>
            <consortium name="DOE Joint Genome Institute"/>
            <person name="Mondo S.J."/>
            <person name="Dannebaum R.O."/>
            <person name="Kuo R.C."/>
            <person name="Labutti K."/>
            <person name="Haridas S."/>
            <person name="Kuo A."/>
            <person name="Salamov A."/>
            <person name="Ahrendt S.R."/>
            <person name="Lipzen A."/>
            <person name="Sullivan W."/>
            <person name="Andreopoulos W.B."/>
            <person name="Clum A."/>
            <person name="Lindquist E."/>
            <person name="Daum C."/>
            <person name="Ramamoorthy G.K."/>
            <person name="Gryganskyi A."/>
            <person name="Culley D."/>
            <person name="Magnuson J.K."/>
            <person name="James T.Y."/>
            <person name="O'Malley M.A."/>
            <person name="Stajich J.E."/>
            <person name="Spatafora J.W."/>
            <person name="Visel A."/>
            <person name="Grigoriev I.V."/>
        </authorList>
    </citation>
    <scope>NUCLEOTIDE SEQUENCE [LARGE SCALE GENOMIC DNA]</scope>
    <source>
        <strain evidence="7 8">68-887.2</strain>
    </source>
</reference>
<dbReference type="EMBL" id="MCFC01000005">
    <property type="protein sequence ID" value="ORY33750.1"/>
    <property type="molecule type" value="Genomic_DNA"/>
</dbReference>
<gene>
    <name evidence="7" type="ORF">BCR39DRAFT_519040</name>
</gene>
<dbReference type="AlphaFoldDB" id="A0A1Y2BGN7"/>
<proteinExistence type="inferred from homology"/>
<dbReference type="Proteomes" id="UP000193986">
    <property type="component" value="Unassembled WGS sequence"/>
</dbReference>
<dbReference type="InParanoid" id="A0A1Y2BGN7"/>
<dbReference type="GO" id="GO:0051010">
    <property type="term" value="F:microtubule plus-end binding"/>
    <property type="evidence" value="ECO:0007669"/>
    <property type="project" value="TreeGrafter"/>
</dbReference>
<evidence type="ECO:0000256" key="2">
    <source>
        <dbReference type="ARBA" id="ARBA00022490"/>
    </source>
</evidence>
<evidence type="ECO:0000259" key="6">
    <source>
        <dbReference type="PROSITE" id="PS50245"/>
    </source>
</evidence>
<dbReference type="GO" id="GO:0005938">
    <property type="term" value="C:cell cortex"/>
    <property type="evidence" value="ECO:0007669"/>
    <property type="project" value="TreeGrafter"/>
</dbReference>
<dbReference type="SUPFAM" id="SSF54236">
    <property type="entry name" value="Ubiquitin-like"/>
    <property type="match status" value="1"/>
</dbReference>
<dbReference type="InterPro" id="IPR000626">
    <property type="entry name" value="Ubiquitin-like_dom"/>
</dbReference>
<dbReference type="GO" id="GO:0031122">
    <property type="term" value="P:cytoplasmic microtubule organization"/>
    <property type="evidence" value="ECO:0007669"/>
    <property type="project" value="TreeGrafter"/>
</dbReference>
<dbReference type="Gene3D" id="2.30.30.190">
    <property type="entry name" value="CAP Gly-rich-like domain"/>
    <property type="match status" value="1"/>
</dbReference>
<name>A0A1Y2BGN7_9TREE</name>
<dbReference type="GO" id="GO:0005634">
    <property type="term" value="C:nucleus"/>
    <property type="evidence" value="ECO:0007669"/>
    <property type="project" value="TreeGrafter"/>
</dbReference>
<dbReference type="InterPro" id="IPR036859">
    <property type="entry name" value="CAP-Gly_dom_sf"/>
</dbReference>
<evidence type="ECO:0000313" key="7">
    <source>
        <dbReference type="EMBL" id="ORY33750.1"/>
    </source>
</evidence>
<dbReference type="InterPro" id="IPR000938">
    <property type="entry name" value="CAP-Gly_domain"/>
</dbReference>
<dbReference type="InterPro" id="IPR029071">
    <property type="entry name" value="Ubiquitin-like_domsf"/>
</dbReference>
<feature type="domain" description="CAP-Gly" evidence="6">
    <location>
        <begin position="179"/>
        <end position="221"/>
    </location>
</feature>
<sequence length="243" mass="26803">MVLLSIFVTSPDTHSERRLESTLTISQLKDKLTPITGIQPQYQILRLYRSIEATEPLVILDDESRSLQDYAVVDWNCIKVENLDPSARPGEFSDLSAVEKFELTPEEYASRSDTVQAHLKANKLGRFADTPTTLAHPHPHQHPVSTSVPPPGLVPGARCKVITSEGGLERRGTVRFVGNAEIGKGGIWAGVELDEPVGKGDGLVEGRRYFTCSPLHAVFVRPDKVTVGDYPEEYLLGDDDDEI</sequence>
<dbReference type="STRING" id="71784.A0A1Y2BGN7"/>
<dbReference type="FunCoup" id="A0A1Y2BGN7">
    <property type="interactions" value="329"/>
</dbReference>
<comment type="caution">
    <text evidence="7">The sequence shown here is derived from an EMBL/GenBank/DDBJ whole genome shotgun (WGS) entry which is preliminary data.</text>
</comment>
<dbReference type="PROSITE" id="PS50245">
    <property type="entry name" value="CAP_GLY_2"/>
    <property type="match status" value="1"/>
</dbReference>
<keyword evidence="3" id="KW-0143">Chaperone</keyword>